<protein>
    <submittedName>
        <fullName evidence="3">Acyltransferase family protein</fullName>
    </submittedName>
</protein>
<dbReference type="InterPro" id="IPR002656">
    <property type="entry name" value="Acyl_transf_3_dom"/>
</dbReference>
<keyword evidence="3" id="KW-0808">Transferase</keyword>
<keyword evidence="1" id="KW-1133">Transmembrane helix</keyword>
<feature type="transmembrane region" description="Helical" evidence="1">
    <location>
        <begin position="35"/>
        <end position="55"/>
    </location>
</feature>
<feature type="transmembrane region" description="Helical" evidence="1">
    <location>
        <begin position="115"/>
        <end position="134"/>
    </location>
</feature>
<comment type="caution">
    <text evidence="3">The sequence shown here is derived from an EMBL/GenBank/DDBJ whole genome shotgun (WGS) entry which is preliminary data.</text>
</comment>
<evidence type="ECO:0000256" key="1">
    <source>
        <dbReference type="SAM" id="Phobius"/>
    </source>
</evidence>
<sequence>MHSERSLAIDIAKGLGIIFVVLGHNWLVAHEHGELYRVIFSFHMPLFFFLSGVVLKNRGTWRSFAISRSEALLKPYLSVLTIWGLTRIVQGKADWLSYFSGLIYATGNTIEWVPLWYLPHLLLALLLAGALLRLPSLRRFVRHETAGIWLMTILLLLAGWQVLQWMTLLNQRDWSAMNVYLNDVQTGFPGLPWSLDVVGISTAFILAGYACQGAISGSRWQTGRLMAALCLFIILHYFFDETIDLHLRHYGNLLICTLQAASGIYIVLSVSAYLSAFPAIARGVGYIGQGSLFILIFHSWIEWKVFTLLEKYVHWNVGNALAGLILGVALPLLLWAASRRSGLLSAMLLPRRK</sequence>
<dbReference type="PANTHER" id="PTHR37312:SF1">
    <property type="entry name" value="MEMBRANE-BOUND ACYLTRANSFERASE YKRP-RELATED"/>
    <property type="match status" value="1"/>
</dbReference>
<dbReference type="GO" id="GO:0016747">
    <property type="term" value="F:acyltransferase activity, transferring groups other than amino-acyl groups"/>
    <property type="evidence" value="ECO:0007669"/>
    <property type="project" value="InterPro"/>
</dbReference>
<dbReference type="RefSeq" id="WP_176802552.1">
    <property type="nucleotide sequence ID" value="NZ_JABXYJ010000003.1"/>
</dbReference>
<evidence type="ECO:0000259" key="2">
    <source>
        <dbReference type="Pfam" id="PF01757"/>
    </source>
</evidence>
<keyword evidence="1" id="KW-0812">Transmembrane</keyword>
<keyword evidence="1" id="KW-0472">Membrane</keyword>
<accession>A0A850QCG1</accession>
<dbReference type="InterPro" id="IPR052734">
    <property type="entry name" value="Nod_factor_acetyltransferase"/>
</dbReference>
<dbReference type="AlphaFoldDB" id="A0A850QCG1"/>
<feature type="transmembrane region" description="Helical" evidence="1">
    <location>
        <begin position="188"/>
        <end position="210"/>
    </location>
</feature>
<feature type="transmembrane region" description="Helical" evidence="1">
    <location>
        <begin position="222"/>
        <end position="239"/>
    </location>
</feature>
<keyword evidence="4" id="KW-1185">Reference proteome</keyword>
<reference evidence="3 4" key="1">
    <citation type="submission" date="2020-06" db="EMBL/GenBank/DDBJ databases">
        <authorList>
            <person name="Qiu C."/>
            <person name="Liu Z."/>
        </authorList>
    </citation>
    <scope>NUCLEOTIDE SEQUENCE [LARGE SCALE GENOMIC DNA]</scope>
    <source>
        <strain evidence="3 4">EM 1</strain>
    </source>
</reference>
<name>A0A850QCG1_9BURK</name>
<gene>
    <name evidence="3" type="ORF">HV832_05390</name>
</gene>
<dbReference type="EMBL" id="JABXYJ010000003">
    <property type="protein sequence ID" value="NVO77261.1"/>
    <property type="molecule type" value="Genomic_DNA"/>
</dbReference>
<feature type="domain" description="Acyltransferase 3" evidence="2">
    <location>
        <begin position="8"/>
        <end position="335"/>
    </location>
</feature>
<dbReference type="PANTHER" id="PTHR37312">
    <property type="entry name" value="MEMBRANE-BOUND ACYLTRANSFERASE YKRP-RELATED"/>
    <property type="match status" value="1"/>
</dbReference>
<proteinExistence type="predicted"/>
<feature type="transmembrane region" description="Helical" evidence="1">
    <location>
        <begin position="76"/>
        <end position="95"/>
    </location>
</feature>
<feature type="transmembrane region" description="Helical" evidence="1">
    <location>
        <begin position="251"/>
        <end position="276"/>
    </location>
</feature>
<evidence type="ECO:0000313" key="4">
    <source>
        <dbReference type="Proteomes" id="UP000588051"/>
    </source>
</evidence>
<feature type="transmembrane region" description="Helical" evidence="1">
    <location>
        <begin position="146"/>
        <end position="168"/>
    </location>
</feature>
<feature type="transmembrane region" description="Helical" evidence="1">
    <location>
        <begin position="7"/>
        <end position="29"/>
    </location>
</feature>
<feature type="transmembrane region" description="Helical" evidence="1">
    <location>
        <begin position="313"/>
        <end position="337"/>
    </location>
</feature>
<evidence type="ECO:0000313" key="3">
    <source>
        <dbReference type="EMBL" id="NVO77261.1"/>
    </source>
</evidence>
<feature type="transmembrane region" description="Helical" evidence="1">
    <location>
        <begin position="283"/>
        <end position="301"/>
    </location>
</feature>
<dbReference type="Proteomes" id="UP000588051">
    <property type="component" value="Unassembled WGS sequence"/>
</dbReference>
<keyword evidence="3" id="KW-0012">Acyltransferase</keyword>
<dbReference type="Pfam" id="PF01757">
    <property type="entry name" value="Acyl_transf_3"/>
    <property type="match status" value="1"/>
</dbReference>
<organism evidence="3 4">
    <name type="scientific">Undibacterium oligocarboniphilum</name>
    <dbReference type="NCBI Taxonomy" id="666702"/>
    <lineage>
        <taxon>Bacteria</taxon>
        <taxon>Pseudomonadati</taxon>
        <taxon>Pseudomonadota</taxon>
        <taxon>Betaproteobacteria</taxon>
        <taxon>Burkholderiales</taxon>
        <taxon>Oxalobacteraceae</taxon>
        <taxon>Undibacterium</taxon>
    </lineage>
</organism>